<comment type="caution">
    <text evidence="3">The sequence shown here is derived from an EMBL/GenBank/DDBJ whole genome shotgun (WGS) entry which is preliminary data.</text>
</comment>
<dbReference type="Proteomes" id="UP000885748">
    <property type="component" value="Unassembled WGS sequence"/>
</dbReference>
<dbReference type="GO" id="GO:0030976">
    <property type="term" value="F:thiamine pyrophosphate binding"/>
    <property type="evidence" value="ECO:0007669"/>
    <property type="project" value="InterPro"/>
</dbReference>
<dbReference type="GO" id="GO:0003984">
    <property type="term" value="F:acetolactate synthase activity"/>
    <property type="evidence" value="ECO:0007669"/>
    <property type="project" value="UniProtKB-EC"/>
</dbReference>
<protein>
    <submittedName>
        <fullName evidence="3">Acetolactate synthase 3 large subunit</fullName>
        <ecNumber evidence="3">2.2.1.6</ecNumber>
    </submittedName>
</protein>
<evidence type="ECO:0000256" key="1">
    <source>
        <dbReference type="ARBA" id="ARBA00007812"/>
    </source>
</evidence>
<feature type="non-terminal residue" evidence="3">
    <location>
        <position position="1"/>
    </location>
</feature>
<dbReference type="GO" id="GO:0050660">
    <property type="term" value="F:flavin adenine dinucleotide binding"/>
    <property type="evidence" value="ECO:0007669"/>
    <property type="project" value="TreeGrafter"/>
</dbReference>
<name>A0A831R412_9GAMM</name>
<accession>A0A831R412</accession>
<dbReference type="SUPFAM" id="SSF52518">
    <property type="entry name" value="Thiamin diphosphate-binding fold (THDP-binding)"/>
    <property type="match status" value="1"/>
</dbReference>
<dbReference type="Gene3D" id="3.40.50.970">
    <property type="match status" value="1"/>
</dbReference>
<keyword evidence="3" id="KW-0808">Transferase</keyword>
<dbReference type="EMBL" id="DRGY01000071">
    <property type="protein sequence ID" value="HEA52463.1"/>
    <property type="molecule type" value="Genomic_DNA"/>
</dbReference>
<gene>
    <name evidence="3" type="ORF">ENI00_09110</name>
</gene>
<sequence>LTHPDEEVLCITGEGSIQMNIQELSTCSQYKLPVKIINLNNGSLGMVRQWQDMNYESRHSHSYMESLPDFIKLAEAYGHVGIRIDKKEDLESKLKEALAMKDRLVFVDIKVDPFEHVYPMQVARGCMKDMWLSKTERV</sequence>
<dbReference type="AlphaFoldDB" id="A0A831R412"/>
<dbReference type="GO" id="GO:0009097">
    <property type="term" value="P:isoleucine biosynthetic process"/>
    <property type="evidence" value="ECO:0007669"/>
    <property type="project" value="TreeGrafter"/>
</dbReference>
<dbReference type="InterPro" id="IPR011766">
    <property type="entry name" value="TPP_enzyme_TPP-bd"/>
</dbReference>
<organism evidence="3">
    <name type="scientific">Marinobacter antarcticus</name>
    <dbReference type="NCBI Taxonomy" id="564117"/>
    <lineage>
        <taxon>Bacteria</taxon>
        <taxon>Pseudomonadati</taxon>
        <taxon>Pseudomonadota</taxon>
        <taxon>Gammaproteobacteria</taxon>
        <taxon>Pseudomonadales</taxon>
        <taxon>Marinobacteraceae</taxon>
        <taxon>Marinobacter</taxon>
    </lineage>
</organism>
<feature type="domain" description="Thiamine pyrophosphate enzyme TPP-binding" evidence="2">
    <location>
        <begin position="2"/>
        <end position="109"/>
    </location>
</feature>
<dbReference type="Pfam" id="PF02775">
    <property type="entry name" value="TPP_enzyme_C"/>
    <property type="match status" value="1"/>
</dbReference>
<proteinExistence type="inferred from homology"/>
<dbReference type="RefSeq" id="WP_304101484.1">
    <property type="nucleotide sequence ID" value="NZ_DRGY01000071.1"/>
</dbReference>
<dbReference type="InterPro" id="IPR045229">
    <property type="entry name" value="TPP_enz"/>
</dbReference>
<dbReference type="GO" id="GO:0005948">
    <property type="term" value="C:acetolactate synthase complex"/>
    <property type="evidence" value="ECO:0007669"/>
    <property type="project" value="TreeGrafter"/>
</dbReference>
<dbReference type="InterPro" id="IPR029061">
    <property type="entry name" value="THDP-binding"/>
</dbReference>
<evidence type="ECO:0000313" key="3">
    <source>
        <dbReference type="EMBL" id="HEA52463.1"/>
    </source>
</evidence>
<dbReference type="GO" id="GO:0009099">
    <property type="term" value="P:L-valine biosynthetic process"/>
    <property type="evidence" value="ECO:0007669"/>
    <property type="project" value="TreeGrafter"/>
</dbReference>
<dbReference type="PANTHER" id="PTHR18968:SF13">
    <property type="entry name" value="ACETOLACTATE SYNTHASE CATALYTIC SUBUNIT, MITOCHONDRIAL"/>
    <property type="match status" value="1"/>
</dbReference>
<reference evidence="3" key="1">
    <citation type="journal article" date="2020" name="mSystems">
        <title>Genome- and Community-Level Interaction Insights into Carbon Utilization and Element Cycling Functions of Hydrothermarchaeota in Hydrothermal Sediment.</title>
        <authorList>
            <person name="Zhou Z."/>
            <person name="Liu Y."/>
            <person name="Xu W."/>
            <person name="Pan J."/>
            <person name="Luo Z.H."/>
            <person name="Li M."/>
        </authorList>
    </citation>
    <scope>NUCLEOTIDE SEQUENCE [LARGE SCALE GENOMIC DNA]</scope>
    <source>
        <strain evidence="3">HyVt-357</strain>
    </source>
</reference>
<comment type="similarity">
    <text evidence="1">Belongs to the TPP enzyme family.</text>
</comment>
<dbReference type="EC" id="2.2.1.6" evidence="3"/>
<evidence type="ECO:0000259" key="2">
    <source>
        <dbReference type="Pfam" id="PF02775"/>
    </source>
</evidence>
<dbReference type="PANTHER" id="PTHR18968">
    <property type="entry name" value="THIAMINE PYROPHOSPHATE ENZYMES"/>
    <property type="match status" value="1"/>
</dbReference>